<evidence type="ECO:0000256" key="10">
    <source>
        <dbReference type="ARBA" id="ARBA00048248"/>
    </source>
</evidence>
<name>A0A921AYE4_9BACT</name>
<dbReference type="Pfam" id="PF00579">
    <property type="entry name" value="tRNA-synt_1b"/>
    <property type="match status" value="1"/>
</dbReference>
<dbReference type="CDD" id="cd00805">
    <property type="entry name" value="TyrRS_core"/>
    <property type="match status" value="1"/>
</dbReference>
<organism evidence="13 14">
    <name type="scientific">Mailhella massiliensis</name>
    <dbReference type="NCBI Taxonomy" id="1903261"/>
    <lineage>
        <taxon>Bacteria</taxon>
        <taxon>Pseudomonadati</taxon>
        <taxon>Thermodesulfobacteriota</taxon>
        <taxon>Desulfovibrionia</taxon>
        <taxon>Desulfovibrionales</taxon>
        <taxon>Desulfovibrionaceae</taxon>
        <taxon>Mailhella</taxon>
    </lineage>
</organism>
<evidence type="ECO:0000256" key="11">
    <source>
        <dbReference type="NCBIfam" id="TIGR00234"/>
    </source>
</evidence>
<evidence type="ECO:0000256" key="3">
    <source>
        <dbReference type="ARBA" id="ARBA00022490"/>
    </source>
</evidence>
<keyword evidence="9 12" id="KW-0030">Aminoacyl-tRNA synthetase</keyword>
<dbReference type="GO" id="GO:0003723">
    <property type="term" value="F:RNA binding"/>
    <property type="evidence" value="ECO:0007669"/>
    <property type="project" value="UniProtKB-KW"/>
</dbReference>
<keyword evidence="5 12" id="KW-0547">Nucleotide-binding</keyword>
<dbReference type="InterPro" id="IPR002307">
    <property type="entry name" value="Tyr-tRNA-ligase"/>
</dbReference>
<evidence type="ECO:0000313" key="14">
    <source>
        <dbReference type="Proteomes" id="UP000698963"/>
    </source>
</evidence>
<keyword evidence="4 12" id="KW-0436">Ligase</keyword>
<proteinExistence type="inferred from homology"/>
<dbReference type="RefSeq" id="WP_304124279.1">
    <property type="nucleotide sequence ID" value="NZ_DYZA01000254.1"/>
</dbReference>
<dbReference type="EMBL" id="DYZA01000254">
    <property type="protein sequence ID" value="HJD98394.1"/>
    <property type="molecule type" value="Genomic_DNA"/>
</dbReference>
<comment type="subunit">
    <text evidence="1">Homodimer.</text>
</comment>
<dbReference type="SUPFAM" id="SSF52374">
    <property type="entry name" value="Nucleotidylyl transferase"/>
    <property type="match status" value="1"/>
</dbReference>
<dbReference type="InterPro" id="IPR024088">
    <property type="entry name" value="Tyr-tRNA-ligase_bac-type"/>
</dbReference>
<keyword evidence="6 12" id="KW-0067">ATP-binding</keyword>
<dbReference type="InterPro" id="IPR002305">
    <property type="entry name" value="aa-tRNA-synth_Ic"/>
</dbReference>
<dbReference type="GO" id="GO:0006437">
    <property type="term" value="P:tyrosyl-tRNA aminoacylation"/>
    <property type="evidence" value="ECO:0007669"/>
    <property type="project" value="UniProtKB-UniRule"/>
</dbReference>
<dbReference type="PRINTS" id="PR01040">
    <property type="entry name" value="TRNASYNTHTYR"/>
</dbReference>
<dbReference type="GO" id="GO:0004831">
    <property type="term" value="F:tyrosine-tRNA ligase activity"/>
    <property type="evidence" value="ECO:0007669"/>
    <property type="project" value="UniProtKB-UniRule"/>
</dbReference>
<dbReference type="GO" id="GO:0005524">
    <property type="term" value="F:ATP binding"/>
    <property type="evidence" value="ECO:0007669"/>
    <property type="project" value="UniProtKB-KW"/>
</dbReference>
<keyword evidence="7" id="KW-0694">RNA-binding</keyword>
<evidence type="ECO:0000256" key="9">
    <source>
        <dbReference type="ARBA" id="ARBA00023146"/>
    </source>
</evidence>
<dbReference type="EC" id="6.1.1.1" evidence="2 11"/>
<evidence type="ECO:0000256" key="1">
    <source>
        <dbReference type="ARBA" id="ARBA00011738"/>
    </source>
</evidence>
<evidence type="ECO:0000256" key="6">
    <source>
        <dbReference type="ARBA" id="ARBA00022840"/>
    </source>
</evidence>
<sequence length="306" mass="34697">MMTIDEQVKIIRRGIVDLVSEEDLRKKLARDKPLNIKVGFDPTAPDLHLGHTVVIHKMRQFQELGHNVTFLIGDFTGRIGDPSGKSKTRPPLTEEEVKANAETYKEQVFKILDPEKTTVGFNSEWGDRLTPAEFLRLMSCCTVARMMERDDFAKRYRENSPIAIHEFMYPLLQAYDSVMLHTDVEMGGTDQIFNLLMGRTLQGHYGMESQCALTMPLLVGLDGERKMSKSYGNYIGVMESPSDQFGKAMSISDDLMWNWYELISVKSLEEIADMKARVAAGSLHPKLVKEELAMEIVARYHGEEAA</sequence>
<dbReference type="NCBIfam" id="TIGR00234">
    <property type="entry name" value="tyrS"/>
    <property type="match status" value="1"/>
</dbReference>
<dbReference type="InterPro" id="IPR001412">
    <property type="entry name" value="aa-tRNA-synth_I_CS"/>
</dbReference>
<evidence type="ECO:0000256" key="2">
    <source>
        <dbReference type="ARBA" id="ARBA00013160"/>
    </source>
</evidence>
<reference evidence="13" key="1">
    <citation type="journal article" date="2021" name="PeerJ">
        <title>Extensive microbial diversity within the chicken gut microbiome revealed by metagenomics and culture.</title>
        <authorList>
            <person name="Gilroy R."/>
            <person name="Ravi A."/>
            <person name="Getino M."/>
            <person name="Pursley I."/>
            <person name="Horton D.L."/>
            <person name="Alikhan N.F."/>
            <person name="Baker D."/>
            <person name="Gharbi K."/>
            <person name="Hall N."/>
            <person name="Watson M."/>
            <person name="Adriaenssens E.M."/>
            <person name="Foster-Nyarko E."/>
            <person name="Jarju S."/>
            <person name="Secka A."/>
            <person name="Antonio M."/>
            <person name="Oren A."/>
            <person name="Chaudhuri R.R."/>
            <person name="La Ragione R."/>
            <person name="Hildebrand F."/>
            <person name="Pallen M.J."/>
        </authorList>
    </citation>
    <scope>NUCLEOTIDE SEQUENCE</scope>
    <source>
        <strain evidence="13">ChiGjej2B2-19336</strain>
    </source>
</reference>
<comment type="similarity">
    <text evidence="12">Belongs to the class-I aminoacyl-tRNA synthetase family.</text>
</comment>
<dbReference type="AlphaFoldDB" id="A0A921AYE4"/>
<comment type="catalytic activity">
    <reaction evidence="10">
        <text>tRNA(Tyr) + L-tyrosine + ATP = L-tyrosyl-tRNA(Tyr) + AMP + diphosphate + H(+)</text>
        <dbReference type="Rhea" id="RHEA:10220"/>
        <dbReference type="Rhea" id="RHEA-COMP:9706"/>
        <dbReference type="Rhea" id="RHEA-COMP:9707"/>
        <dbReference type="ChEBI" id="CHEBI:15378"/>
        <dbReference type="ChEBI" id="CHEBI:30616"/>
        <dbReference type="ChEBI" id="CHEBI:33019"/>
        <dbReference type="ChEBI" id="CHEBI:58315"/>
        <dbReference type="ChEBI" id="CHEBI:78442"/>
        <dbReference type="ChEBI" id="CHEBI:78536"/>
        <dbReference type="ChEBI" id="CHEBI:456215"/>
        <dbReference type="EC" id="6.1.1.1"/>
    </reaction>
</comment>
<reference evidence="13" key="2">
    <citation type="submission" date="2021-09" db="EMBL/GenBank/DDBJ databases">
        <authorList>
            <person name="Gilroy R."/>
        </authorList>
    </citation>
    <scope>NUCLEOTIDE SEQUENCE</scope>
    <source>
        <strain evidence="13">ChiGjej2B2-19336</strain>
    </source>
</reference>
<gene>
    <name evidence="13" type="primary">tyrS</name>
    <name evidence="13" type="ORF">K8W16_12225</name>
</gene>
<accession>A0A921AYE4</accession>
<feature type="non-terminal residue" evidence="13">
    <location>
        <position position="306"/>
    </location>
</feature>
<evidence type="ECO:0000313" key="13">
    <source>
        <dbReference type="EMBL" id="HJD98394.1"/>
    </source>
</evidence>
<evidence type="ECO:0000256" key="12">
    <source>
        <dbReference type="RuleBase" id="RU363036"/>
    </source>
</evidence>
<protein>
    <recommendedName>
        <fullName evidence="2 11">Tyrosine--tRNA ligase</fullName>
        <ecNumber evidence="2 11">6.1.1.1</ecNumber>
    </recommendedName>
</protein>
<keyword evidence="8 12" id="KW-0648">Protein biosynthesis</keyword>
<dbReference type="Proteomes" id="UP000698963">
    <property type="component" value="Unassembled WGS sequence"/>
</dbReference>
<dbReference type="GO" id="GO:0005829">
    <property type="term" value="C:cytosol"/>
    <property type="evidence" value="ECO:0007669"/>
    <property type="project" value="TreeGrafter"/>
</dbReference>
<dbReference type="Gene3D" id="1.10.240.10">
    <property type="entry name" value="Tyrosyl-Transfer RNA Synthetase"/>
    <property type="match status" value="1"/>
</dbReference>
<dbReference type="PROSITE" id="PS00178">
    <property type="entry name" value="AA_TRNA_LIGASE_I"/>
    <property type="match status" value="1"/>
</dbReference>
<evidence type="ECO:0000256" key="4">
    <source>
        <dbReference type="ARBA" id="ARBA00022598"/>
    </source>
</evidence>
<evidence type="ECO:0000256" key="7">
    <source>
        <dbReference type="ARBA" id="ARBA00022884"/>
    </source>
</evidence>
<evidence type="ECO:0000256" key="8">
    <source>
        <dbReference type="ARBA" id="ARBA00022917"/>
    </source>
</evidence>
<keyword evidence="3" id="KW-0963">Cytoplasm</keyword>
<dbReference type="FunFam" id="3.40.50.620:FF:000061">
    <property type="entry name" value="Tyrosine--tRNA ligase"/>
    <property type="match status" value="1"/>
</dbReference>
<comment type="caution">
    <text evidence="13">The sequence shown here is derived from an EMBL/GenBank/DDBJ whole genome shotgun (WGS) entry which is preliminary data.</text>
</comment>
<evidence type="ECO:0000256" key="5">
    <source>
        <dbReference type="ARBA" id="ARBA00022741"/>
    </source>
</evidence>
<dbReference type="PANTHER" id="PTHR11766:SF1">
    <property type="entry name" value="TYROSINE--TRNA LIGASE"/>
    <property type="match status" value="1"/>
</dbReference>
<dbReference type="InterPro" id="IPR014729">
    <property type="entry name" value="Rossmann-like_a/b/a_fold"/>
</dbReference>
<dbReference type="PANTHER" id="PTHR11766">
    <property type="entry name" value="TYROSYL-TRNA SYNTHETASE"/>
    <property type="match status" value="1"/>
</dbReference>
<dbReference type="Gene3D" id="3.40.50.620">
    <property type="entry name" value="HUPs"/>
    <property type="match status" value="1"/>
</dbReference>